<organism evidence="2 3">
    <name type="scientific">Peronospora matthiolae</name>
    <dbReference type="NCBI Taxonomy" id="2874970"/>
    <lineage>
        <taxon>Eukaryota</taxon>
        <taxon>Sar</taxon>
        <taxon>Stramenopiles</taxon>
        <taxon>Oomycota</taxon>
        <taxon>Peronosporomycetes</taxon>
        <taxon>Peronosporales</taxon>
        <taxon>Peronosporaceae</taxon>
        <taxon>Peronospora</taxon>
    </lineage>
</organism>
<feature type="transmembrane region" description="Helical" evidence="1">
    <location>
        <begin position="53"/>
        <end position="70"/>
    </location>
</feature>
<name>A0AAV1U7X2_9STRA</name>
<keyword evidence="1" id="KW-1133">Transmembrane helix</keyword>
<dbReference type="Proteomes" id="UP001162060">
    <property type="component" value="Unassembled WGS sequence"/>
</dbReference>
<evidence type="ECO:0000256" key="1">
    <source>
        <dbReference type="SAM" id="Phobius"/>
    </source>
</evidence>
<reference evidence="2" key="1">
    <citation type="submission" date="2024-01" db="EMBL/GenBank/DDBJ databases">
        <authorList>
            <person name="Webb A."/>
        </authorList>
    </citation>
    <scope>NUCLEOTIDE SEQUENCE</scope>
    <source>
        <strain evidence="2">Pm1</strain>
    </source>
</reference>
<comment type="caution">
    <text evidence="2">The sequence shown here is derived from an EMBL/GenBank/DDBJ whole genome shotgun (WGS) entry which is preliminary data.</text>
</comment>
<protein>
    <submittedName>
        <fullName evidence="2">Uncharacterized protein</fullName>
    </submittedName>
</protein>
<dbReference type="EMBL" id="CAKLBY020000170">
    <property type="protein sequence ID" value="CAK7930876.1"/>
    <property type="molecule type" value="Genomic_DNA"/>
</dbReference>
<gene>
    <name evidence="2" type="ORF">PM001_LOCUS16026</name>
</gene>
<proteinExistence type="predicted"/>
<sequence>MSLWRILDRPLPRPCRGLFFVLCVLGESNHIAWLFLAVAFTVAPAAVVVQNRVVLLFVVLAAGLVHRGAFSRDGRYDATPAQLRLLSRVLFFPRPRDSVPVFGNLGPLRVNSLLFQPALIGVPLAVPLQAATFTAPSI</sequence>
<dbReference type="AlphaFoldDB" id="A0AAV1U7X2"/>
<evidence type="ECO:0000313" key="2">
    <source>
        <dbReference type="EMBL" id="CAK7930876.1"/>
    </source>
</evidence>
<keyword evidence="1" id="KW-0812">Transmembrane</keyword>
<accession>A0AAV1U7X2</accession>
<feature type="transmembrane region" description="Helical" evidence="1">
    <location>
        <begin position="20"/>
        <end position="47"/>
    </location>
</feature>
<evidence type="ECO:0000313" key="3">
    <source>
        <dbReference type="Proteomes" id="UP001162060"/>
    </source>
</evidence>
<keyword evidence="1" id="KW-0472">Membrane</keyword>